<gene>
    <name evidence="2" type="ORF">DWB78_15700</name>
    <name evidence="3" type="ORF">SAMN05216278_3247</name>
</gene>
<protein>
    <recommendedName>
        <fullName evidence="6">DUF2029 domain-containing protein</fullName>
    </recommendedName>
</protein>
<organism evidence="3 4">
    <name type="scientific">Halopelagius longus</name>
    <dbReference type="NCBI Taxonomy" id="1236180"/>
    <lineage>
        <taxon>Archaea</taxon>
        <taxon>Methanobacteriati</taxon>
        <taxon>Methanobacteriota</taxon>
        <taxon>Stenosarchaea group</taxon>
        <taxon>Halobacteria</taxon>
        <taxon>Halobacteriales</taxon>
        <taxon>Haloferacaceae</taxon>
    </lineage>
</organism>
<keyword evidence="1" id="KW-0812">Transmembrane</keyword>
<evidence type="ECO:0000313" key="5">
    <source>
        <dbReference type="Proteomes" id="UP000255421"/>
    </source>
</evidence>
<evidence type="ECO:0000313" key="4">
    <source>
        <dbReference type="Proteomes" id="UP000199289"/>
    </source>
</evidence>
<feature type="transmembrane region" description="Helical" evidence="1">
    <location>
        <begin position="194"/>
        <end position="218"/>
    </location>
</feature>
<proteinExistence type="predicted"/>
<evidence type="ECO:0008006" key="6">
    <source>
        <dbReference type="Google" id="ProtNLM"/>
    </source>
</evidence>
<dbReference type="EMBL" id="QQST01000002">
    <property type="protein sequence ID" value="RDI70071.1"/>
    <property type="molecule type" value="Genomic_DNA"/>
</dbReference>
<dbReference type="Proteomes" id="UP000199289">
    <property type="component" value="Unassembled WGS sequence"/>
</dbReference>
<evidence type="ECO:0000313" key="3">
    <source>
        <dbReference type="EMBL" id="SDR01092.1"/>
    </source>
</evidence>
<accession>A0A1H1FJ76</accession>
<feature type="transmembrane region" description="Helical" evidence="1">
    <location>
        <begin position="250"/>
        <end position="272"/>
    </location>
</feature>
<dbReference type="AlphaFoldDB" id="A0A1H1FJ76"/>
<reference evidence="2 5" key="3">
    <citation type="submission" date="2018-07" db="EMBL/GenBank/DDBJ databases">
        <title>Genome sequence of extremly halophilic archaeon Halopelagius longus strain BC12-B1.</title>
        <authorList>
            <person name="Zhang X."/>
        </authorList>
    </citation>
    <scope>NUCLEOTIDE SEQUENCE [LARGE SCALE GENOMIC DNA]</scope>
    <source>
        <strain evidence="2 5">BC12-B1</strain>
    </source>
</reference>
<feature type="transmembrane region" description="Helical" evidence="1">
    <location>
        <begin position="15"/>
        <end position="34"/>
    </location>
</feature>
<sequence length="464" mass="51520">MATSETQFPFDTDDVGLIMLALMLMTYANLVLYNTGGFAVSVMNEVTTFAYDPPALAMAGALVLYLVAFLALLSVGSAWSASVSKLSYVTPFVYGVVGILFLKNVFSTSVIRERVMGGKTDGYVLQYEGAGRLLRGKNPYTYNYDQEILAQVPGYFRTPLTPDLLPQGVQYPTNIVTHLDYPPVSVIWYLPARALGVSGATQDLVAMMLLVALVTVVARDELRTFIPIFFLIDWNLILFPSAFIPDAAWVLFVVCAILSLHYPRLSALFLALGASYRPQPIIVAPYLGIIAYNLYGKQYLKKWVVTGLSATALINVPFALWTGLGAYWEYVTIPISITLPPSGVGPAMLVDYLQLDPMAVKPLFTVAVFGAWFLTLAASYRYYDKLGVGMLAFPGLVLWFHWRSLQNYMLWFPMFVFVAYIVGVPERDPLESLKASSLRLRRDVSDGIEGAYDEVYSRVQSIRN</sequence>
<name>A0A1H1FJ76_9EURY</name>
<dbReference type="RefSeq" id="WP_092538747.1">
    <property type="nucleotide sequence ID" value="NZ_FNKQ01000004.1"/>
</dbReference>
<keyword evidence="5" id="KW-1185">Reference proteome</keyword>
<keyword evidence="1" id="KW-1133">Transmembrane helix</keyword>
<reference evidence="4" key="2">
    <citation type="submission" date="2016-10" db="EMBL/GenBank/DDBJ databases">
        <authorList>
            <person name="Varghese N."/>
            <person name="Submissions S."/>
        </authorList>
    </citation>
    <scope>NUCLEOTIDE SEQUENCE [LARGE SCALE GENOMIC DNA]</scope>
    <source>
        <strain evidence="4">CGMCC 1.12397</strain>
    </source>
</reference>
<dbReference type="Proteomes" id="UP000255421">
    <property type="component" value="Unassembled WGS sequence"/>
</dbReference>
<feature type="transmembrane region" description="Helical" evidence="1">
    <location>
        <begin position="358"/>
        <end position="379"/>
    </location>
</feature>
<keyword evidence="1" id="KW-0472">Membrane</keyword>
<dbReference type="OrthoDB" id="42409at2157"/>
<feature type="transmembrane region" description="Helical" evidence="1">
    <location>
        <begin position="86"/>
        <end position="106"/>
    </location>
</feature>
<reference evidence="3" key="1">
    <citation type="submission" date="2016-10" db="EMBL/GenBank/DDBJ databases">
        <authorList>
            <person name="de Groot N.N."/>
        </authorList>
    </citation>
    <scope>NUCLEOTIDE SEQUENCE [LARGE SCALE GENOMIC DNA]</scope>
    <source>
        <strain evidence="3">CGMCC 1.12397</strain>
    </source>
</reference>
<feature type="transmembrane region" description="Helical" evidence="1">
    <location>
        <begin position="408"/>
        <end position="424"/>
    </location>
</feature>
<feature type="transmembrane region" description="Helical" evidence="1">
    <location>
        <begin position="224"/>
        <end position="243"/>
    </location>
</feature>
<feature type="transmembrane region" description="Helical" evidence="1">
    <location>
        <begin position="278"/>
        <end position="296"/>
    </location>
</feature>
<feature type="transmembrane region" description="Helical" evidence="1">
    <location>
        <begin position="386"/>
        <end position="402"/>
    </location>
</feature>
<feature type="transmembrane region" description="Helical" evidence="1">
    <location>
        <begin position="55"/>
        <end position="80"/>
    </location>
</feature>
<dbReference type="EMBL" id="FNKQ01000004">
    <property type="protein sequence ID" value="SDR01092.1"/>
    <property type="molecule type" value="Genomic_DNA"/>
</dbReference>
<feature type="transmembrane region" description="Helical" evidence="1">
    <location>
        <begin position="303"/>
        <end position="324"/>
    </location>
</feature>
<evidence type="ECO:0000313" key="2">
    <source>
        <dbReference type="EMBL" id="RDI70071.1"/>
    </source>
</evidence>
<evidence type="ECO:0000256" key="1">
    <source>
        <dbReference type="SAM" id="Phobius"/>
    </source>
</evidence>